<feature type="compositionally biased region" description="Basic residues" evidence="1">
    <location>
        <begin position="1"/>
        <end position="10"/>
    </location>
</feature>
<reference evidence="2 3" key="1">
    <citation type="submission" date="2016-07" db="EMBL/GenBank/DDBJ databases">
        <title>Bacillus oceanisediminis whole genome.</title>
        <authorList>
            <person name="Pal Y."/>
            <person name="Verma A."/>
            <person name="Mual P."/>
            <person name="Srinivasan K."/>
        </authorList>
    </citation>
    <scope>NUCLEOTIDE SEQUENCE [LARGE SCALE GENOMIC DNA]</scope>
    <source>
        <strain evidence="2 3">Bhandara28</strain>
    </source>
</reference>
<dbReference type="EMBL" id="MBRJ01000057">
    <property type="protein sequence ID" value="OHX41532.1"/>
    <property type="molecule type" value="Genomic_DNA"/>
</dbReference>
<keyword evidence="3" id="KW-1185">Reference proteome</keyword>
<dbReference type="Proteomes" id="UP000180194">
    <property type="component" value="Unassembled WGS sequence"/>
</dbReference>
<gene>
    <name evidence="2" type="ORF">BBV17_28250</name>
</gene>
<name>A0ABX3CKN9_9BACI</name>
<dbReference type="InterPro" id="IPR030911">
    <property type="entry name" value="Sec_acc_SLAP"/>
</dbReference>
<organism evidence="2 3">
    <name type="scientific">Cytobacillus oceanisediminis</name>
    <dbReference type="NCBI Taxonomy" id="665099"/>
    <lineage>
        <taxon>Bacteria</taxon>
        <taxon>Bacillati</taxon>
        <taxon>Bacillota</taxon>
        <taxon>Bacilli</taxon>
        <taxon>Bacillales</taxon>
        <taxon>Bacillaceae</taxon>
        <taxon>Cytobacillus</taxon>
    </lineage>
</organism>
<evidence type="ECO:0000313" key="2">
    <source>
        <dbReference type="EMBL" id="OHX41532.1"/>
    </source>
</evidence>
<dbReference type="InterPro" id="IPR030910">
    <property type="entry name" value="SLAP_dom"/>
</dbReference>
<evidence type="ECO:0000313" key="3">
    <source>
        <dbReference type="Proteomes" id="UP000180194"/>
    </source>
</evidence>
<feature type="compositionally biased region" description="Low complexity" evidence="1">
    <location>
        <begin position="16"/>
        <end position="27"/>
    </location>
</feature>
<protein>
    <submittedName>
        <fullName evidence="2">Accessory Sec system S-layer assembly protein</fullName>
    </submittedName>
</protein>
<dbReference type="RefSeq" id="WP_009332003.1">
    <property type="nucleotide sequence ID" value="NZ_CP062790.1"/>
</dbReference>
<evidence type="ECO:0000256" key="1">
    <source>
        <dbReference type="SAM" id="MobiDB-lite"/>
    </source>
</evidence>
<proteinExistence type="predicted"/>
<feature type="region of interest" description="Disordered" evidence="1">
    <location>
        <begin position="1"/>
        <end position="30"/>
    </location>
</feature>
<sequence length="297" mass="33981">MALFKRKTKKEKTLEQDQLQEQQQNDLNADDQDGLVKTTLSFHPDWELTSQEKYVYQFKHRQLPLLKPNQIAINGIKLINFDEGFVVVAILRNTLPKAIRFEAVDLLLLDENGQAIAKKQFELDGMDELPSMTSRPWRFLFSSEDKLVDKIPEEGWKIAFELKKSAAVHQLDLEESWENQISPSQKEHLEKMVASLPALSPGEVNFMGIEAKHGSEGNLAVTVLIRNGSEKNIQLEQIPLIVEDAAGDIICQGGFKLEKFEVKANTSKPWTFIFPKELVQKQQPDLSKWKVYPPQKK</sequence>
<accession>A0ABX3CKN9</accession>
<dbReference type="NCBIfam" id="TIGR04399">
    <property type="entry name" value="acc_Sec_SLAP"/>
    <property type="match status" value="1"/>
</dbReference>
<dbReference type="NCBIfam" id="TIGR04398">
    <property type="entry name" value="SLAP_DUP"/>
    <property type="match status" value="2"/>
</dbReference>
<comment type="caution">
    <text evidence="2">The sequence shown here is derived from an EMBL/GenBank/DDBJ whole genome shotgun (WGS) entry which is preliminary data.</text>
</comment>